<feature type="region of interest" description="Disordered" evidence="1">
    <location>
        <begin position="1"/>
        <end position="45"/>
    </location>
</feature>
<sequence>MESSYHSSSIDSRPVEYSHPDRSTTEQEYNSQSTNTSADYSTGKQPHALTCGVCREQIQNATHEELVESGQYAYLELLQTIENLRARYNDLLRQIAESHPEVYNSQFRFSRQSSFLKKLETL</sequence>
<dbReference type="InParanoid" id="A0A409WAH8"/>
<gene>
    <name evidence="2" type="ORF">CVT24_013188</name>
</gene>
<dbReference type="Proteomes" id="UP000284842">
    <property type="component" value="Unassembled WGS sequence"/>
</dbReference>
<feature type="compositionally biased region" description="Polar residues" evidence="1">
    <location>
        <begin position="1"/>
        <end position="11"/>
    </location>
</feature>
<accession>A0A409WAH8</accession>
<evidence type="ECO:0000313" key="2">
    <source>
        <dbReference type="EMBL" id="PPQ75514.1"/>
    </source>
</evidence>
<feature type="compositionally biased region" description="Basic and acidic residues" evidence="1">
    <location>
        <begin position="13"/>
        <end position="25"/>
    </location>
</feature>
<dbReference type="AlphaFoldDB" id="A0A409WAH8"/>
<name>A0A409WAH8_9AGAR</name>
<comment type="caution">
    <text evidence="2">The sequence shown here is derived from an EMBL/GenBank/DDBJ whole genome shotgun (WGS) entry which is preliminary data.</text>
</comment>
<keyword evidence="3" id="KW-1185">Reference proteome</keyword>
<feature type="compositionally biased region" description="Polar residues" evidence="1">
    <location>
        <begin position="26"/>
        <end position="44"/>
    </location>
</feature>
<reference evidence="2 3" key="1">
    <citation type="journal article" date="2018" name="Evol. Lett.">
        <title>Horizontal gene cluster transfer increased hallucinogenic mushroom diversity.</title>
        <authorList>
            <person name="Reynolds H.T."/>
            <person name="Vijayakumar V."/>
            <person name="Gluck-Thaler E."/>
            <person name="Korotkin H.B."/>
            <person name="Matheny P.B."/>
            <person name="Slot J.C."/>
        </authorList>
    </citation>
    <scope>NUCLEOTIDE SEQUENCE [LARGE SCALE GENOMIC DNA]</scope>
    <source>
        <strain evidence="2 3">2629</strain>
    </source>
</reference>
<dbReference type="EMBL" id="NHTK01005665">
    <property type="protein sequence ID" value="PPQ75514.1"/>
    <property type="molecule type" value="Genomic_DNA"/>
</dbReference>
<organism evidence="2 3">
    <name type="scientific">Panaeolus cyanescens</name>
    <dbReference type="NCBI Taxonomy" id="181874"/>
    <lineage>
        <taxon>Eukaryota</taxon>
        <taxon>Fungi</taxon>
        <taxon>Dikarya</taxon>
        <taxon>Basidiomycota</taxon>
        <taxon>Agaricomycotina</taxon>
        <taxon>Agaricomycetes</taxon>
        <taxon>Agaricomycetidae</taxon>
        <taxon>Agaricales</taxon>
        <taxon>Agaricineae</taxon>
        <taxon>Galeropsidaceae</taxon>
        <taxon>Panaeolus</taxon>
    </lineage>
</organism>
<evidence type="ECO:0000313" key="3">
    <source>
        <dbReference type="Proteomes" id="UP000284842"/>
    </source>
</evidence>
<proteinExistence type="predicted"/>
<dbReference type="OrthoDB" id="10531421at2759"/>
<protein>
    <submittedName>
        <fullName evidence="2">Uncharacterized protein</fullName>
    </submittedName>
</protein>
<evidence type="ECO:0000256" key="1">
    <source>
        <dbReference type="SAM" id="MobiDB-lite"/>
    </source>
</evidence>